<feature type="transmembrane region" description="Helical" evidence="4">
    <location>
        <begin position="172"/>
        <end position="190"/>
    </location>
</feature>
<proteinExistence type="predicted"/>
<dbReference type="STRING" id="1123037.GCA_000425305_03581"/>
<sequence length="366" mass="43186">MKLLLFLFTINVALGFFLGLAILFRPSLKSITNKYLGYAILTISLLMLNRLLAEVGIYEENKKLRIIDNIEWVFLTPVFIFLFVIKSINHNLNTYNELKLLYLPFIASLLLNSIHNLERDFDIFIFTNEIFSRIKFSLFVLESKLVYIYNFFLMTYLYFILKNSDSQKSKNWLWRLHFILSSLIGLWILLDFTEGILVTKKASYYTIILFIGISFFLYWVSYYTIYNRKLYAEANEIKQILKTQELNISKTPNSSNTIFEKFESLFKEEYEYRNPNVTRESTAERLGISAGYLSQIINSNTEDNFSSYVNQYRVEEAKKMLHDNTFDKYNIESIGLEAGFSSKTTFHKVFKKFTGITPRAYKNKNK</sequence>
<dbReference type="InterPro" id="IPR009057">
    <property type="entry name" value="Homeodomain-like_sf"/>
</dbReference>
<dbReference type="OrthoDB" id="9779074at2"/>
<dbReference type="AlphaFoldDB" id="A0A5C7B9L9"/>
<dbReference type="EMBL" id="VOSB01000045">
    <property type="protein sequence ID" value="TXE15266.1"/>
    <property type="molecule type" value="Genomic_DNA"/>
</dbReference>
<dbReference type="InterPro" id="IPR020449">
    <property type="entry name" value="Tscrpt_reg_AraC-type_HTH"/>
</dbReference>
<keyword evidence="4" id="KW-0812">Transmembrane</keyword>
<dbReference type="Proteomes" id="UP000321938">
    <property type="component" value="Unassembled WGS sequence"/>
</dbReference>
<keyword evidence="4" id="KW-1133">Transmembrane helix</keyword>
<dbReference type="PROSITE" id="PS01124">
    <property type="entry name" value="HTH_ARAC_FAMILY_2"/>
    <property type="match status" value="1"/>
</dbReference>
<feature type="transmembrane region" description="Helical" evidence="4">
    <location>
        <begin position="6"/>
        <end position="24"/>
    </location>
</feature>
<evidence type="ECO:0000256" key="3">
    <source>
        <dbReference type="ARBA" id="ARBA00023163"/>
    </source>
</evidence>
<protein>
    <submittedName>
        <fullName evidence="6">AraC family transcriptional regulator</fullName>
    </submittedName>
</protein>
<name>A0A5C7B9L9_9FLAO</name>
<dbReference type="GO" id="GO:0043565">
    <property type="term" value="F:sequence-specific DNA binding"/>
    <property type="evidence" value="ECO:0007669"/>
    <property type="project" value="InterPro"/>
</dbReference>
<gene>
    <name evidence="6" type="ORF">ES692_17440</name>
</gene>
<dbReference type="GO" id="GO:0003700">
    <property type="term" value="F:DNA-binding transcription factor activity"/>
    <property type="evidence" value="ECO:0007669"/>
    <property type="project" value="InterPro"/>
</dbReference>
<evidence type="ECO:0000259" key="5">
    <source>
        <dbReference type="PROSITE" id="PS01124"/>
    </source>
</evidence>
<organism evidence="6 7">
    <name type="scientific">Psychroserpens burtonensis</name>
    <dbReference type="NCBI Taxonomy" id="49278"/>
    <lineage>
        <taxon>Bacteria</taxon>
        <taxon>Pseudomonadati</taxon>
        <taxon>Bacteroidota</taxon>
        <taxon>Flavobacteriia</taxon>
        <taxon>Flavobacteriales</taxon>
        <taxon>Flavobacteriaceae</taxon>
        <taxon>Psychroserpens</taxon>
    </lineage>
</organism>
<feature type="transmembrane region" description="Helical" evidence="4">
    <location>
        <begin position="36"/>
        <end position="58"/>
    </location>
</feature>
<keyword evidence="7" id="KW-1185">Reference proteome</keyword>
<keyword evidence="3" id="KW-0804">Transcription</keyword>
<keyword evidence="4" id="KW-0472">Membrane</keyword>
<dbReference type="SUPFAM" id="SSF46689">
    <property type="entry name" value="Homeodomain-like"/>
    <property type="match status" value="1"/>
</dbReference>
<comment type="caution">
    <text evidence="6">The sequence shown here is derived from an EMBL/GenBank/DDBJ whole genome shotgun (WGS) entry which is preliminary data.</text>
</comment>
<dbReference type="RefSeq" id="WP_028873217.1">
    <property type="nucleotide sequence ID" value="NZ_VOSB01000045.1"/>
</dbReference>
<accession>A0A5C7B9L9</accession>
<dbReference type="PANTHER" id="PTHR43280">
    <property type="entry name" value="ARAC-FAMILY TRANSCRIPTIONAL REGULATOR"/>
    <property type="match status" value="1"/>
</dbReference>
<evidence type="ECO:0000256" key="4">
    <source>
        <dbReference type="SAM" id="Phobius"/>
    </source>
</evidence>
<evidence type="ECO:0000313" key="6">
    <source>
        <dbReference type="EMBL" id="TXE15266.1"/>
    </source>
</evidence>
<keyword evidence="1" id="KW-0805">Transcription regulation</keyword>
<dbReference type="Gene3D" id="1.10.10.60">
    <property type="entry name" value="Homeodomain-like"/>
    <property type="match status" value="2"/>
</dbReference>
<dbReference type="PRINTS" id="PR00032">
    <property type="entry name" value="HTHARAC"/>
</dbReference>
<dbReference type="InterPro" id="IPR018060">
    <property type="entry name" value="HTH_AraC"/>
</dbReference>
<dbReference type="PANTHER" id="PTHR43280:SF29">
    <property type="entry name" value="ARAC-FAMILY TRANSCRIPTIONAL REGULATOR"/>
    <property type="match status" value="1"/>
</dbReference>
<dbReference type="PROSITE" id="PS00041">
    <property type="entry name" value="HTH_ARAC_FAMILY_1"/>
    <property type="match status" value="1"/>
</dbReference>
<dbReference type="SMART" id="SM00342">
    <property type="entry name" value="HTH_ARAC"/>
    <property type="match status" value="1"/>
</dbReference>
<dbReference type="InterPro" id="IPR018062">
    <property type="entry name" value="HTH_AraC-typ_CS"/>
</dbReference>
<keyword evidence="2" id="KW-0238">DNA-binding</keyword>
<evidence type="ECO:0000256" key="2">
    <source>
        <dbReference type="ARBA" id="ARBA00023125"/>
    </source>
</evidence>
<dbReference type="Pfam" id="PF12833">
    <property type="entry name" value="HTH_18"/>
    <property type="match status" value="1"/>
</dbReference>
<reference evidence="6 7" key="1">
    <citation type="submission" date="2019-08" db="EMBL/GenBank/DDBJ databases">
        <title>Genome of Psychroserpens burtonensis ACAM 167.</title>
        <authorList>
            <person name="Bowman J.P."/>
        </authorList>
    </citation>
    <scope>NUCLEOTIDE SEQUENCE [LARGE SCALE GENOMIC DNA]</scope>
    <source>
        <strain evidence="6 7">ACAM 167</strain>
    </source>
</reference>
<feature type="transmembrane region" description="Helical" evidence="4">
    <location>
        <begin position="137"/>
        <end position="160"/>
    </location>
</feature>
<feature type="transmembrane region" description="Helical" evidence="4">
    <location>
        <begin position="202"/>
        <end position="220"/>
    </location>
</feature>
<evidence type="ECO:0000256" key="1">
    <source>
        <dbReference type="ARBA" id="ARBA00023015"/>
    </source>
</evidence>
<feature type="transmembrane region" description="Helical" evidence="4">
    <location>
        <begin position="70"/>
        <end position="88"/>
    </location>
</feature>
<feature type="domain" description="HTH araC/xylS-type" evidence="5">
    <location>
        <begin position="260"/>
        <end position="364"/>
    </location>
</feature>
<evidence type="ECO:0000313" key="7">
    <source>
        <dbReference type="Proteomes" id="UP000321938"/>
    </source>
</evidence>